<evidence type="ECO:0000256" key="1">
    <source>
        <dbReference type="SAM" id="MobiDB-lite"/>
    </source>
</evidence>
<dbReference type="Pfam" id="PF02643">
    <property type="entry name" value="DUF192"/>
    <property type="match status" value="1"/>
</dbReference>
<dbReference type="EMBL" id="CP003620">
    <property type="protein sequence ID" value="AFZ13566.1"/>
    <property type="molecule type" value="Genomic_DNA"/>
</dbReference>
<evidence type="ECO:0000313" key="4">
    <source>
        <dbReference type="Proteomes" id="UP000010472"/>
    </source>
</evidence>
<accession>K9W036</accession>
<evidence type="ECO:0000313" key="3">
    <source>
        <dbReference type="EMBL" id="AFZ13566.1"/>
    </source>
</evidence>
<dbReference type="Gene3D" id="2.60.120.1140">
    <property type="entry name" value="Protein of unknown function DUF192"/>
    <property type="match status" value="1"/>
</dbReference>
<evidence type="ECO:0000256" key="2">
    <source>
        <dbReference type="SAM" id="SignalP"/>
    </source>
</evidence>
<dbReference type="RefSeq" id="WP_015203680.1">
    <property type="nucleotide sequence ID" value="NC_019753.1"/>
</dbReference>
<dbReference type="InterPro" id="IPR003795">
    <property type="entry name" value="DUF192"/>
</dbReference>
<keyword evidence="4" id="KW-1185">Reference proteome</keyword>
<dbReference type="PANTHER" id="PTHR37953">
    <property type="entry name" value="UPF0127 PROTEIN MJ1496"/>
    <property type="match status" value="1"/>
</dbReference>
<dbReference type="HOGENOM" id="CLU_097039_2_0_3"/>
<feature type="chain" id="PRO_5003937135" description="DUF192 domain-containing protein" evidence="2">
    <location>
        <begin position="26"/>
        <end position="175"/>
    </location>
</feature>
<dbReference type="InterPro" id="IPR038695">
    <property type="entry name" value="Saro_0823-like_sf"/>
</dbReference>
<name>K9W036_9CYAN</name>
<evidence type="ECO:0008006" key="5">
    <source>
        <dbReference type="Google" id="ProtNLM"/>
    </source>
</evidence>
<dbReference type="PATRIC" id="fig|1173022.3.peg.2941"/>
<dbReference type="OrthoDB" id="9808290at2"/>
<dbReference type="PANTHER" id="PTHR37953:SF1">
    <property type="entry name" value="UPF0127 PROTEIN MJ1496"/>
    <property type="match status" value="1"/>
</dbReference>
<gene>
    <name evidence="3" type="ORF">Cri9333_2711</name>
</gene>
<protein>
    <recommendedName>
        <fullName evidence="5">DUF192 domain-containing protein</fullName>
    </recommendedName>
</protein>
<sequence length="175" mass="18842">MNRPIKVLVTILGIMLLGCSAPSSSQPNQTTTEQLPSPSPVSSTPNQGQKLPFSATAVIAGKTIKLEVAQTQEQQAIGLMYRTSLPDDQGMLFNFNPPQPVAFWMKNTLIPLDMVFLRNGVVQAIAINALPCKSDPCPNYPSSKTIDQVIELRGGLAAELGLKAGDRVTIRAIRN</sequence>
<proteinExistence type="predicted"/>
<feature type="signal peptide" evidence="2">
    <location>
        <begin position="1"/>
        <end position="25"/>
    </location>
</feature>
<dbReference type="eggNOG" id="COG1430">
    <property type="taxonomic scope" value="Bacteria"/>
</dbReference>
<dbReference type="PROSITE" id="PS51257">
    <property type="entry name" value="PROKAR_LIPOPROTEIN"/>
    <property type="match status" value="1"/>
</dbReference>
<reference evidence="3 4" key="1">
    <citation type="submission" date="2012-06" db="EMBL/GenBank/DDBJ databases">
        <title>Finished chromosome of genome of Crinalium epipsammum PCC 9333.</title>
        <authorList>
            <consortium name="US DOE Joint Genome Institute"/>
            <person name="Gugger M."/>
            <person name="Coursin T."/>
            <person name="Rippka R."/>
            <person name="Tandeau De Marsac N."/>
            <person name="Huntemann M."/>
            <person name="Wei C.-L."/>
            <person name="Han J."/>
            <person name="Detter J.C."/>
            <person name="Han C."/>
            <person name="Tapia R."/>
            <person name="Davenport K."/>
            <person name="Daligault H."/>
            <person name="Erkkila T."/>
            <person name="Gu W."/>
            <person name="Munk A.C.C."/>
            <person name="Teshima H."/>
            <person name="Xu Y."/>
            <person name="Chain P."/>
            <person name="Chen A."/>
            <person name="Krypides N."/>
            <person name="Mavromatis K."/>
            <person name="Markowitz V."/>
            <person name="Szeto E."/>
            <person name="Ivanova N."/>
            <person name="Mikhailova N."/>
            <person name="Ovchinnikova G."/>
            <person name="Pagani I."/>
            <person name="Pati A."/>
            <person name="Goodwin L."/>
            <person name="Peters L."/>
            <person name="Pitluck S."/>
            <person name="Woyke T."/>
            <person name="Kerfeld C."/>
        </authorList>
    </citation>
    <scope>NUCLEOTIDE SEQUENCE [LARGE SCALE GENOMIC DNA]</scope>
    <source>
        <strain evidence="3 4">PCC 9333</strain>
    </source>
</reference>
<dbReference type="AlphaFoldDB" id="K9W036"/>
<dbReference type="KEGG" id="cep:Cri9333_2711"/>
<dbReference type="Proteomes" id="UP000010472">
    <property type="component" value="Chromosome"/>
</dbReference>
<keyword evidence="2" id="KW-0732">Signal</keyword>
<organism evidence="3 4">
    <name type="scientific">Crinalium epipsammum PCC 9333</name>
    <dbReference type="NCBI Taxonomy" id="1173022"/>
    <lineage>
        <taxon>Bacteria</taxon>
        <taxon>Bacillati</taxon>
        <taxon>Cyanobacteriota</taxon>
        <taxon>Cyanophyceae</taxon>
        <taxon>Gomontiellales</taxon>
        <taxon>Gomontiellaceae</taxon>
        <taxon>Crinalium</taxon>
    </lineage>
</organism>
<dbReference type="STRING" id="1173022.Cri9333_2711"/>
<feature type="region of interest" description="Disordered" evidence="1">
    <location>
        <begin position="22"/>
        <end position="49"/>
    </location>
</feature>